<name>A0A6N8HDA5_9FLAO</name>
<dbReference type="SUPFAM" id="SSF49373">
    <property type="entry name" value="Invasin/intimin cell-adhesion fragments"/>
    <property type="match status" value="1"/>
</dbReference>
<dbReference type="EMBL" id="WOWP01000017">
    <property type="protein sequence ID" value="MUV03336.1"/>
    <property type="molecule type" value="Genomic_DNA"/>
</dbReference>
<comment type="caution">
    <text evidence="1">The sequence shown here is derived from an EMBL/GenBank/DDBJ whole genome shotgun (WGS) entry which is preliminary data.</text>
</comment>
<dbReference type="OrthoDB" id="980944at2"/>
<evidence type="ECO:0000313" key="1">
    <source>
        <dbReference type="EMBL" id="MUV03336.1"/>
    </source>
</evidence>
<dbReference type="InterPro" id="IPR013783">
    <property type="entry name" value="Ig-like_fold"/>
</dbReference>
<dbReference type="RefSeq" id="WP_157482264.1">
    <property type="nucleotide sequence ID" value="NZ_WOWP01000017.1"/>
</dbReference>
<protein>
    <recommendedName>
        <fullName evidence="3">Big-1 domain-containing protein</fullName>
    </recommendedName>
</protein>
<dbReference type="Gene3D" id="2.60.40.10">
    <property type="entry name" value="Immunoglobulins"/>
    <property type="match status" value="1"/>
</dbReference>
<reference evidence="1 2" key="1">
    <citation type="submission" date="2019-12" db="EMBL/GenBank/DDBJ databases">
        <authorList>
            <person name="Sun J.-Q."/>
        </authorList>
    </citation>
    <scope>NUCLEOTIDE SEQUENCE [LARGE SCALE GENOMIC DNA]</scope>
    <source>
        <strain evidence="1 2">JCM 17928</strain>
    </source>
</reference>
<evidence type="ECO:0000313" key="2">
    <source>
        <dbReference type="Proteomes" id="UP000433945"/>
    </source>
</evidence>
<dbReference type="AlphaFoldDB" id="A0A6N8HDA5"/>
<keyword evidence="2" id="KW-1185">Reference proteome</keyword>
<gene>
    <name evidence="1" type="ORF">GN157_06395</name>
</gene>
<evidence type="ECO:0008006" key="3">
    <source>
        <dbReference type="Google" id="ProtNLM"/>
    </source>
</evidence>
<dbReference type="Proteomes" id="UP000433945">
    <property type="component" value="Unassembled WGS sequence"/>
</dbReference>
<proteinExistence type="predicted"/>
<accession>A0A6N8HDA5</accession>
<sequence>MIKTKSGYIVLAIAIVFVLLSFGLQQSDSRDTKIALSNPQQEYVAGSTIALSFTDTGGLNKTVMMVKSSYGSTVLQAKGNEFVLPDFMAAKTGLVHWYLFFDNELNLQGNFTIVPNAVTTGIETYLGPRTINAGNENYTMMVTIPLDAFDNPVADSTAVTLKHQFRESINEEALYTQNFIAFERITAPQKTGKMLLSSNCGTVATKEFEADVYAALPVNFTINFARNHEYADGNQLTTVYTSELKDKYGNTVNDGTSVTFMIKTSNGNLLKTYGNTINGIAQSKIPSPEKEDSYTIKAYITGIAESNEVTVSYKSALKGEINYTFSKDKRTITIGPLQSFMKQLVPNGTTVSLKLYNKSGQEVSTIQEYTINGEAVFSLPKGEYNAKAYSFEISVMGHTQKTGLIQYESK</sequence>
<dbReference type="InterPro" id="IPR008964">
    <property type="entry name" value="Invasin/intimin_cell_adhesion"/>
</dbReference>
<organism evidence="1 2">
    <name type="scientific">Flavobacterium rakeshii</name>
    <dbReference type="NCBI Taxonomy" id="1038845"/>
    <lineage>
        <taxon>Bacteria</taxon>
        <taxon>Pseudomonadati</taxon>
        <taxon>Bacteroidota</taxon>
        <taxon>Flavobacteriia</taxon>
        <taxon>Flavobacteriales</taxon>
        <taxon>Flavobacteriaceae</taxon>
        <taxon>Flavobacterium</taxon>
    </lineage>
</organism>